<organism evidence="2 3">
    <name type="scientific">Caerostris darwini</name>
    <dbReference type="NCBI Taxonomy" id="1538125"/>
    <lineage>
        <taxon>Eukaryota</taxon>
        <taxon>Metazoa</taxon>
        <taxon>Ecdysozoa</taxon>
        <taxon>Arthropoda</taxon>
        <taxon>Chelicerata</taxon>
        <taxon>Arachnida</taxon>
        <taxon>Araneae</taxon>
        <taxon>Araneomorphae</taxon>
        <taxon>Entelegynae</taxon>
        <taxon>Araneoidea</taxon>
        <taxon>Araneidae</taxon>
        <taxon>Caerostris</taxon>
    </lineage>
</organism>
<proteinExistence type="predicted"/>
<protein>
    <submittedName>
        <fullName evidence="2">Uncharacterized protein</fullName>
    </submittedName>
</protein>
<evidence type="ECO:0000313" key="2">
    <source>
        <dbReference type="EMBL" id="GIY37224.1"/>
    </source>
</evidence>
<reference evidence="2 3" key="1">
    <citation type="submission" date="2021-06" db="EMBL/GenBank/DDBJ databases">
        <title>Caerostris darwini draft genome.</title>
        <authorList>
            <person name="Kono N."/>
            <person name="Arakawa K."/>
        </authorList>
    </citation>
    <scope>NUCLEOTIDE SEQUENCE [LARGE SCALE GENOMIC DNA]</scope>
</reference>
<comment type="caution">
    <text evidence="2">The sequence shown here is derived from an EMBL/GenBank/DDBJ whole genome shotgun (WGS) entry which is preliminary data.</text>
</comment>
<keyword evidence="3" id="KW-1185">Reference proteome</keyword>
<dbReference type="EMBL" id="BPLQ01008433">
    <property type="protein sequence ID" value="GIY37224.1"/>
    <property type="molecule type" value="Genomic_DNA"/>
</dbReference>
<gene>
    <name evidence="2" type="ORF">CDAR_109771</name>
</gene>
<evidence type="ECO:0000313" key="3">
    <source>
        <dbReference type="Proteomes" id="UP001054837"/>
    </source>
</evidence>
<keyword evidence="1" id="KW-0732">Signal</keyword>
<dbReference type="Proteomes" id="UP001054837">
    <property type="component" value="Unassembled WGS sequence"/>
</dbReference>
<feature type="chain" id="PRO_5043652159" evidence="1">
    <location>
        <begin position="27"/>
        <end position="134"/>
    </location>
</feature>
<name>A0AAV4SW40_9ARAC</name>
<dbReference type="AlphaFoldDB" id="A0AAV4SW40"/>
<accession>A0AAV4SW40</accession>
<evidence type="ECO:0000256" key="1">
    <source>
        <dbReference type="SAM" id="SignalP"/>
    </source>
</evidence>
<feature type="signal peptide" evidence="1">
    <location>
        <begin position="1"/>
        <end position="26"/>
    </location>
</feature>
<sequence length="134" mass="14932">MATLAPRNILMIIAILLTNSSQKVNGRIVVDFLFLDSFEPFFSAEQLPKGPGLQKKEWAQKESKICVEKKSNSVSFFTDVSIRIQSLSTVLGTESGRTTDSTTELNRPNLIFGFGKICYLFTEVTIRHLSPASE</sequence>